<evidence type="ECO:0000313" key="3">
    <source>
        <dbReference type="EMBL" id="KAK1388888.1"/>
    </source>
</evidence>
<evidence type="ECO:0000256" key="1">
    <source>
        <dbReference type="ARBA" id="ARBA00022679"/>
    </source>
</evidence>
<dbReference type="AlphaFoldDB" id="A0AAD8IQ63"/>
<organism evidence="3 4">
    <name type="scientific">Heracleum sosnowskyi</name>
    <dbReference type="NCBI Taxonomy" id="360622"/>
    <lineage>
        <taxon>Eukaryota</taxon>
        <taxon>Viridiplantae</taxon>
        <taxon>Streptophyta</taxon>
        <taxon>Embryophyta</taxon>
        <taxon>Tracheophyta</taxon>
        <taxon>Spermatophyta</taxon>
        <taxon>Magnoliopsida</taxon>
        <taxon>eudicotyledons</taxon>
        <taxon>Gunneridae</taxon>
        <taxon>Pentapetalae</taxon>
        <taxon>asterids</taxon>
        <taxon>campanulids</taxon>
        <taxon>Apiales</taxon>
        <taxon>Apiaceae</taxon>
        <taxon>Apioideae</taxon>
        <taxon>apioid superclade</taxon>
        <taxon>Tordylieae</taxon>
        <taxon>Tordyliinae</taxon>
        <taxon>Heracleum</taxon>
    </lineage>
</organism>
<keyword evidence="4" id="KW-1185">Reference proteome</keyword>
<evidence type="ECO:0000313" key="4">
    <source>
        <dbReference type="Proteomes" id="UP001237642"/>
    </source>
</evidence>
<keyword evidence="2" id="KW-0833">Ubl conjugation pathway</keyword>
<keyword evidence="1" id="KW-0808">Transferase</keyword>
<proteinExistence type="predicted"/>
<dbReference type="PANTHER" id="PTHR46116:SF13">
    <property type="entry name" value="UBIQUITIN-CONJUGATING ENZYME E2 24-RELATED"/>
    <property type="match status" value="1"/>
</dbReference>
<dbReference type="PANTHER" id="PTHR46116">
    <property type="entry name" value="(E3-INDEPENDENT) E2 UBIQUITIN-CONJUGATING ENZYME"/>
    <property type="match status" value="1"/>
</dbReference>
<protein>
    <submittedName>
        <fullName evidence="3">Uncharacterized protein</fullName>
    </submittedName>
</protein>
<dbReference type="GO" id="GO:0061631">
    <property type="term" value="F:ubiquitin conjugating enzyme activity"/>
    <property type="evidence" value="ECO:0007669"/>
    <property type="project" value="TreeGrafter"/>
</dbReference>
<dbReference type="EMBL" id="JAUIZM010000004">
    <property type="protein sequence ID" value="KAK1388888.1"/>
    <property type="molecule type" value="Genomic_DNA"/>
</dbReference>
<gene>
    <name evidence="3" type="ORF">POM88_017066</name>
</gene>
<accession>A0AAD8IQ63</accession>
<name>A0AAD8IQ63_9APIA</name>
<reference evidence="3" key="1">
    <citation type="submission" date="2023-02" db="EMBL/GenBank/DDBJ databases">
        <title>Genome of toxic invasive species Heracleum sosnowskyi carries increased number of genes despite the absence of recent whole-genome duplications.</title>
        <authorList>
            <person name="Schelkunov M."/>
            <person name="Shtratnikova V."/>
            <person name="Makarenko M."/>
            <person name="Klepikova A."/>
            <person name="Omelchenko D."/>
            <person name="Novikova G."/>
            <person name="Obukhova E."/>
            <person name="Bogdanov V."/>
            <person name="Penin A."/>
            <person name="Logacheva M."/>
        </authorList>
    </citation>
    <scope>NUCLEOTIDE SEQUENCE</scope>
    <source>
        <strain evidence="3">Hsosn_3</strain>
        <tissue evidence="3">Leaf</tissue>
    </source>
</reference>
<sequence length="113" mass="12822">MGYFSKLIKGVVFILQLQHFEDFVHGHFRTRGRAILLACRAYMEGACVGSTVKDEIRDSSKVGRRKLQGYKRGIGKLMELQGFTRDIGKLMDSLVQTFTKLGSKNCAEFRLTD</sequence>
<dbReference type="Gene3D" id="3.10.110.10">
    <property type="entry name" value="Ubiquitin Conjugating Enzyme"/>
    <property type="match status" value="1"/>
</dbReference>
<comment type="caution">
    <text evidence="3">The sequence shown here is derived from an EMBL/GenBank/DDBJ whole genome shotgun (WGS) entry which is preliminary data.</text>
</comment>
<dbReference type="InterPro" id="IPR016135">
    <property type="entry name" value="UBQ-conjugating_enzyme/RWD"/>
</dbReference>
<reference evidence="3" key="2">
    <citation type="submission" date="2023-05" db="EMBL/GenBank/DDBJ databases">
        <authorList>
            <person name="Schelkunov M.I."/>
        </authorList>
    </citation>
    <scope>NUCLEOTIDE SEQUENCE</scope>
    <source>
        <strain evidence="3">Hsosn_3</strain>
        <tissue evidence="3">Leaf</tissue>
    </source>
</reference>
<dbReference type="Proteomes" id="UP001237642">
    <property type="component" value="Unassembled WGS sequence"/>
</dbReference>
<evidence type="ECO:0000256" key="2">
    <source>
        <dbReference type="ARBA" id="ARBA00022786"/>
    </source>
</evidence>